<evidence type="ECO:0000313" key="2">
    <source>
        <dbReference type="EMBL" id="KTD46282.1"/>
    </source>
</evidence>
<gene>
    <name evidence="2" type="ORF">Lqua_2385</name>
    <name evidence="3" type="ORF">NCTC12376_02775</name>
</gene>
<evidence type="ECO:0000313" key="4">
    <source>
        <dbReference type="Proteomes" id="UP000054639"/>
    </source>
</evidence>
<feature type="signal peptide" evidence="1">
    <location>
        <begin position="1"/>
        <end position="23"/>
    </location>
</feature>
<dbReference type="Proteomes" id="UP000254230">
    <property type="component" value="Unassembled WGS sequence"/>
</dbReference>
<dbReference type="OrthoDB" id="5648626at2"/>
<evidence type="ECO:0000313" key="5">
    <source>
        <dbReference type="Proteomes" id="UP000254230"/>
    </source>
</evidence>
<sequence length="341" mass="39130">MYRFWMKLIFSCFILLFSVHVSNAGFLGDAVLDDDSTPYLTEINPLSTPQAYYEQHKDQMDVVPDGVGLQILFKSGNTSYLLAGPRAHRLLTLNGGKIEHTDLSFARQLQEEFFEETFGVFEILIRRNTLYLRINKQIYPLHFYKDKTLVHYKPGQFAYVTFTAEVRENIDQIMLDSLANQLSPTALYWEQLGSYLFNRVRAAPHGDGFSEYWLQQRESLDLLLADLTNQYDVLIQRGQLLITPEQAFEVDQLDQAWDKLRGISSYGELKNCFQNTVGRYSERAGYYVLDAKQVLAAAKTSQSVLDIHGQPVADSIFNLETVLVVFSSIFNEHSAIKEYIP</sequence>
<dbReference type="AlphaFoldDB" id="A0A378KXQ3"/>
<proteinExistence type="predicted"/>
<dbReference type="EMBL" id="LNYR01000034">
    <property type="protein sequence ID" value="KTD46282.1"/>
    <property type="molecule type" value="Genomic_DNA"/>
</dbReference>
<feature type="chain" id="PRO_5016921518" evidence="1">
    <location>
        <begin position="24"/>
        <end position="341"/>
    </location>
</feature>
<dbReference type="RefSeq" id="WP_058474533.1">
    <property type="nucleotide sequence ID" value="NZ_CAAAIL010000001.1"/>
</dbReference>
<reference evidence="3 5" key="2">
    <citation type="submission" date="2018-06" db="EMBL/GenBank/DDBJ databases">
        <authorList>
            <consortium name="Pathogen Informatics"/>
            <person name="Doyle S."/>
        </authorList>
    </citation>
    <scope>NUCLEOTIDE SEQUENCE [LARGE SCALE GENOMIC DNA]</scope>
    <source>
        <strain evidence="3 5">NCTC12376</strain>
    </source>
</reference>
<dbReference type="Proteomes" id="UP000054639">
    <property type="component" value="Unassembled WGS sequence"/>
</dbReference>
<dbReference type="STRING" id="45072.Lqua_2385"/>
<name>A0A378KXQ3_9GAMM</name>
<keyword evidence="4" id="KW-1185">Reference proteome</keyword>
<dbReference type="EMBL" id="UGOW01000001">
    <property type="protein sequence ID" value="STY18949.1"/>
    <property type="molecule type" value="Genomic_DNA"/>
</dbReference>
<organism evidence="3 5">
    <name type="scientific">Legionella quateirensis</name>
    <dbReference type="NCBI Taxonomy" id="45072"/>
    <lineage>
        <taxon>Bacteria</taxon>
        <taxon>Pseudomonadati</taxon>
        <taxon>Pseudomonadota</taxon>
        <taxon>Gammaproteobacteria</taxon>
        <taxon>Legionellales</taxon>
        <taxon>Legionellaceae</taxon>
        <taxon>Legionella</taxon>
    </lineage>
</organism>
<reference evidence="2 4" key="1">
    <citation type="submission" date="2015-11" db="EMBL/GenBank/DDBJ databases">
        <title>Genomic analysis of 38 Legionella species identifies large and diverse effector repertoires.</title>
        <authorList>
            <person name="Burstein D."/>
            <person name="Amaro F."/>
            <person name="Zusman T."/>
            <person name="Lifshitz Z."/>
            <person name="Cohen O."/>
            <person name="Gilbert J.A."/>
            <person name="Pupko T."/>
            <person name="Shuman H.A."/>
            <person name="Segal G."/>
        </authorList>
    </citation>
    <scope>NUCLEOTIDE SEQUENCE [LARGE SCALE GENOMIC DNA]</scope>
    <source>
        <strain evidence="2 4">ATCC 49507</strain>
    </source>
</reference>
<protein>
    <submittedName>
        <fullName evidence="3">Uncharacterized protein</fullName>
    </submittedName>
</protein>
<keyword evidence="1" id="KW-0732">Signal</keyword>
<evidence type="ECO:0000256" key="1">
    <source>
        <dbReference type="SAM" id="SignalP"/>
    </source>
</evidence>
<accession>A0A378KXQ3</accession>
<evidence type="ECO:0000313" key="3">
    <source>
        <dbReference type="EMBL" id="STY18949.1"/>
    </source>
</evidence>